<dbReference type="InterPro" id="IPR005471">
    <property type="entry name" value="Tscrpt_reg_IclR_N"/>
</dbReference>
<dbReference type="SMART" id="SM00346">
    <property type="entry name" value="HTH_ICLR"/>
    <property type="match status" value="1"/>
</dbReference>
<reference evidence="7" key="1">
    <citation type="journal article" date="2019" name="Int. J. Syst. Evol. Microbiol.">
        <title>The Global Catalogue of Microorganisms (GCM) 10K type strain sequencing project: providing services to taxonomists for standard genome sequencing and annotation.</title>
        <authorList>
            <consortium name="The Broad Institute Genomics Platform"/>
            <consortium name="The Broad Institute Genome Sequencing Center for Infectious Disease"/>
            <person name="Wu L."/>
            <person name="Ma J."/>
        </authorList>
    </citation>
    <scope>NUCLEOTIDE SEQUENCE [LARGE SCALE GENOMIC DNA]</scope>
    <source>
        <strain evidence="7">JCM 17666</strain>
    </source>
</reference>
<name>A0ABP8GY84_9BURK</name>
<evidence type="ECO:0000313" key="7">
    <source>
        <dbReference type="Proteomes" id="UP001501671"/>
    </source>
</evidence>
<dbReference type="SUPFAM" id="SSF46785">
    <property type="entry name" value="Winged helix' DNA-binding domain"/>
    <property type="match status" value="1"/>
</dbReference>
<dbReference type="InterPro" id="IPR050707">
    <property type="entry name" value="HTH_MetabolicPath_Reg"/>
</dbReference>
<organism evidence="6 7">
    <name type="scientific">Pigmentiphaga soli</name>
    <dbReference type="NCBI Taxonomy" id="1007095"/>
    <lineage>
        <taxon>Bacteria</taxon>
        <taxon>Pseudomonadati</taxon>
        <taxon>Pseudomonadota</taxon>
        <taxon>Betaproteobacteria</taxon>
        <taxon>Burkholderiales</taxon>
        <taxon>Alcaligenaceae</taxon>
        <taxon>Pigmentiphaga</taxon>
    </lineage>
</organism>
<gene>
    <name evidence="6" type="ORF">GCM10023144_19730</name>
</gene>
<evidence type="ECO:0000259" key="5">
    <source>
        <dbReference type="PROSITE" id="PS51078"/>
    </source>
</evidence>
<keyword evidence="3" id="KW-0804">Transcription</keyword>
<evidence type="ECO:0000259" key="4">
    <source>
        <dbReference type="PROSITE" id="PS51077"/>
    </source>
</evidence>
<protein>
    <submittedName>
        <fullName evidence="6">IclR family transcriptional regulator</fullName>
    </submittedName>
</protein>
<evidence type="ECO:0000256" key="2">
    <source>
        <dbReference type="ARBA" id="ARBA00023125"/>
    </source>
</evidence>
<proteinExistence type="predicted"/>
<dbReference type="InterPro" id="IPR036388">
    <property type="entry name" value="WH-like_DNA-bd_sf"/>
</dbReference>
<dbReference type="Proteomes" id="UP001501671">
    <property type="component" value="Unassembled WGS sequence"/>
</dbReference>
<dbReference type="PANTHER" id="PTHR30136">
    <property type="entry name" value="HELIX-TURN-HELIX TRANSCRIPTIONAL REGULATOR, ICLR FAMILY"/>
    <property type="match status" value="1"/>
</dbReference>
<sequence>MLPQFFPPFADAVSLPESPASSSLGKALELLDLFSLTSPLVRIDDVIARFGFPRSTAYRYLKELCDAGLLAPASGGAYSLGPRVIEFERLLELTDPLYRAGQQVLQEIGDPGAVYLLHNLYRDKVLCIYKQGPDVIEYEGRRITVRRARGLPFPLFQGAGSLALLPWLSPHRIRQTYLRNAAEIASSGLGDDWEAFRRVLAAIRRKGYSTSQGTITPFLGGIAVPVLLPEDRKLVGSLAWTVAAGAMTEERVESCAEHLTRAAQAIAREYVKVAADM</sequence>
<dbReference type="InterPro" id="IPR014757">
    <property type="entry name" value="Tscrpt_reg_IclR_C"/>
</dbReference>
<keyword evidence="2" id="KW-0238">DNA-binding</keyword>
<comment type="caution">
    <text evidence="6">The sequence shown here is derived from an EMBL/GenBank/DDBJ whole genome shotgun (WGS) entry which is preliminary data.</text>
</comment>
<feature type="domain" description="HTH iclR-type" evidence="4">
    <location>
        <begin position="21"/>
        <end position="82"/>
    </location>
</feature>
<dbReference type="PANTHER" id="PTHR30136:SF24">
    <property type="entry name" value="HTH-TYPE TRANSCRIPTIONAL REPRESSOR ALLR"/>
    <property type="match status" value="1"/>
</dbReference>
<dbReference type="PROSITE" id="PS51077">
    <property type="entry name" value="HTH_ICLR"/>
    <property type="match status" value="1"/>
</dbReference>
<dbReference type="EMBL" id="BAABFO010000008">
    <property type="protein sequence ID" value="GAA4331300.1"/>
    <property type="molecule type" value="Genomic_DNA"/>
</dbReference>
<keyword evidence="7" id="KW-1185">Reference proteome</keyword>
<dbReference type="Pfam" id="PF01614">
    <property type="entry name" value="IclR_C"/>
    <property type="match status" value="1"/>
</dbReference>
<dbReference type="InterPro" id="IPR036390">
    <property type="entry name" value="WH_DNA-bd_sf"/>
</dbReference>
<evidence type="ECO:0000313" key="6">
    <source>
        <dbReference type="EMBL" id="GAA4331300.1"/>
    </source>
</evidence>
<evidence type="ECO:0000256" key="1">
    <source>
        <dbReference type="ARBA" id="ARBA00023015"/>
    </source>
</evidence>
<keyword evidence="1" id="KW-0805">Transcription regulation</keyword>
<dbReference type="PROSITE" id="PS51078">
    <property type="entry name" value="ICLR_ED"/>
    <property type="match status" value="1"/>
</dbReference>
<dbReference type="InterPro" id="IPR029016">
    <property type="entry name" value="GAF-like_dom_sf"/>
</dbReference>
<dbReference type="SUPFAM" id="SSF55781">
    <property type="entry name" value="GAF domain-like"/>
    <property type="match status" value="1"/>
</dbReference>
<dbReference type="Gene3D" id="1.10.10.10">
    <property type="entry name" value="Winged helix-like DNA-binding domain superfamily/Winged helix DNA-binding domain"/>
    <property type="match status" value="1"/>
</dbReference>
<feature type="domain" description="IclR-ED" evidence="5">
    <location>
        <begin position="76"/>
        <end position="272"/>
    </location>
</feature>
<dbReference type="Pfam" id="PF09339">
    <property type="entry name" value="HTH_IclR"/>
    <property type="match status" value="1"/>
</dbReference>
<accession>A0ABP8GY84</accession>
<dbReference type="Gene3D" id="3.30.450.40">
    <property type="match status" value="1"/>
</dbReference>
<evidence type="ECO:0000256" key="3">
    <source>
        <dbReference type="ARBA" id="ARBA00023163"/>
    </source>
</evidence>